<dbReference type="GO" id="GO:0008360">
    <property type="term" value="P:regulation of cell shape"/>
    <property type="evidence" value="ECO:0007669"/>
    <property type="project" value="UniProtKB-UniRule"/>
</dbReference>
<name>A0A1G1WIW0_9BACT</name>
<evidence type="ECO:0000256" key="6">
    <source>
        <dbReference type="ARBA" id="ARBA00022989"/>
    </source>
</evidence>
<comment type="function">
    <text evidence="8 9">Involved in peptidoglycan biosynthesis. Transports lipid-linked peptidoglycan precursors from the inner to the outer leaflet of the cytoplasmic membrane.</text>
</comment>
<dbReference type="PANTHER" id="PTHR47019">
    <property type="entry name" value="LIPID II FLIPPASE MURJ"/>
    <property type="match status" value="1"/>
</dbReference>
<dbReference type="UniPathway" id="UPA00219"/>
<comment type="pathway">
    <text evidence="8">Cell wall biogenesis; peptidoglycan biosynthesis.</text>
</comment>
<comment type="subcellular location">
    <subcellularLocation>
        <location evidence="1 8">Cell membrane</location>
        <topology evidence="1 8">Multi-pass membrane protein</topology>
    </subcellularLocation>
</comment>
<organism evidence="10 11">
    <name type="scientific">Candidatus Woykebacteria bacterium RIFCSPHIGHO2_01_FULL_39_12</name>
    <dbReference type="NCBI Taxonomy" id="1802599"/>
    <lineage>
        <taxon>Bacteria</taxon>
        <taxon>Candidatus Woykeibacteriota</taxon>
    </lineage>
</organism>
<gene>
    <name evidence="8" type="primary">murJ</name>
    <name evidence="10" type="ORF">A2864_01770</name>
</gene>
<dbReference type="AlphaFoldDB" id="A0A1G1WIW0"/>
<feature type="transmembrane region" description="Helical" evidence="8">
    <location>
        <begin position="422"/>
        <end position="446"/>
    </location>
</feature>
<keyword evidence="5 8" id="KW-0573">Peptidoglycan synthesis</keyword>
<dbReference type="GO" id="GO:0071555">
    <property type="term" value="P:cell wall organization"/>
    <property type="evidence" value="ECO:0007669"/>
    <property type="project" value="UniProtKB-UniRule"/>
</dbReference>
<dbReference type="GO" id="GO:0034204">
    <property type="term" value="P:lipid translocation"/>
    <property type="evidence" value="ECO:0007669"/>
    <property type="project" value="TreeGrafter"/>
</dbReference>
<evidence type="ECO:0000256" key="1">
    <source>
        <dbReference type="ARBA" id="ARBA00004651"/>
    </source>
</evidence>
<feature type="transmembrane region" description="Helical" evidence="8">
    <location>
        <begin position="20"/>
        <end position="40"/>
    </location>
</feature>
<feature type="transmembrane region" description="Helical" evidence="8">
    <location>
        <begin position="167"/>
        <end position="191"/>
    </location>
</feature>
<dbReference type="HAMAP" id="MF_02078">
    <property type="entry name" value="MurJ_MviN"/>
    <property type="match status" value="1"/>
</dbReference>
<keyword evidence="7 8" id="KW-0472">Membrane</keyword>
<feature type="transmembrane region" description="Helical" evidence="8">
    <location>
        <begin position="107"/>
        <end position="127"/>
    </location>
</feature>
<dbReference type="GO" id="GO:0005886">
    <property type="term" value="C:plasma membrane"/>
    <property type="evidence" value="ECO:0007669"/>
    <property type="project" value="UniProtKB-SubCell"/>
</dbReference>
<dbReference type="CDD" id="cd13123">
    <property type="entry name" value="MATE_MurJ_like"/>
    <property type="match status" value="1"/>
</dbReference>
<keyword evidence="8 9" id="KW-0961">Cell wall biogenesis/degradation</keyword>
<dbReference type="EMBL" id="MHCV01000017">
    <property type="protein sequence ID" value="OGY27646.1"/>
    <property type="molecule type" value="Genomic_DNA"/>
</dbReference>
<dbReference type="Proteomes" id="UP000177900">
    <property type="component" value="Unassembled WGS sequence"/>
</dbReference>
<dbReference type="InterPro" id="IPR051050">
    <property type="entry name" value="Lipid_II_flippase_MurJ/MviN"/>
</dbReference>
<feature type="transmembrane region" description="Helical" evidence="8">
    <location>
        <begin position="364"/>
        <end position="385"/>
    </location>
</feature>
<proteinExistence type="inferred from homology"/>
<sequence>MVKRFLRNGTSWLTSRQTSILSAAAIMMVLMVASRILGLLRNWFLAGHFGAGGELDAYTIAFVFPDILANILITGALSVAFIPIFASFITRGSKDEAWDLASSVLNLSLITFFIFGIIIFVFAPYFLNLFGLEPEFVPLAVTLTRIITLGELLLVLGSFFSSVLQSYYRFIIPAIAPVLYNLGIIFGIVFLSPFFGIIGAALGVLVGAFLHAISQIFVLQKLQFHYRIRVDLKNPEVLKVLKLSLPRALGVGVSQLEWAVSIFLASLLATGSVAILKFAQDLQNFPIGIFGLTLATAALPTLSTEWASNKLEDFKTTFLSSLHQILYLSVPMSVILAVLRIPIVRLALGTGKFDWPATVATATTMSYFAVGIFAQAAFLLTARAFYSMHDTVTPFKIGSISLIIHVILSSSLLFIFGETAAIKVSFIGLSAAISGIFSFLTSLYLLDRRVGKFDRVKLFLPALKIIIASGAMAVLLYLPLHIKINGHYIIDLIIDTTRAVNLLFLTGAVATAGLGVYILLTWWFKSDELKAYLRLVPDITKFKGFVALKETIQTTKTTPT</sequence>
<evidence type="ECO:0000313" key="11">
    <source>
        <dbReference type="Proteomes" id="UP000177900"/>
    </source>
</evidence>
<dbReference type="Pfam" id="PF03023">
    <property type="entry name" value="MurJ"/>
    <property type="match status" value="1"/>
</dbReference>
<evidence type="ECO:0000256" key="7">
    <source>
        <dbReference type="ARBA" id="ARBA00023136"/>
    </source>
</evidence>
<protein>
    <recommendedName>
        <fullName evidence="8">Probable lipid II flippase MurJ</fullName>
    </recommendedName>
</protein>
<feature type="transmembrane region" description="Helical" evidence="8">
    <location>
        <begin position="325"/>
        <end position="344"/>
    </location>
</feature>
<dbReference type="PIRSF" id="PIRSF002869">
    <property type="entry name" value="MviN"/>
    <property type="match status" value="1"/>
</dbReference>
<accession>A0A1G1WIW0</accession>
<reference evidence="10 11" key="1">
    <citation type="journal article" date="2016" name="Nat. Commun.">
        <title>Thousands of microbial genomes shed light on interconnected biogeochemical processes in an aquifer system.</title>
        <authorList>
            <person name="Anantharaman K."/>
            <person name="Brown C.T."/>
            <person name="Hug L.A."/>
            <person name="Sharon I."/>
            <person name="Castelle C.J."/>
            <person name="Probst A.J."/>
            <person name="Thomas B.C."/>
            <person name="Singh A."/>
            <person name="Wilkins M.J."/>
            <person name="Karaoz U."/>
            <person name="Brodie E.L."/>
            <person name="Williams K.H."/>
            <person name="Hubbard S.S."/>
            <person name="Banfield J.F."/>
        </authorList>
    </citation>
    <scope>NUCLEOTIDE SEQUENCE [LARGE SCALE GENOMIC DNA]</scope>
</reference>
<evidence type="ECO:0000256" key="2">
    <source>
        <dbReference type="ARBA" id="ARBA00022475"/>
    </source>
</evidence>
<dbReference type="NCBIfam" id="TIGR01695">
    <property type="entry name" value="murJ_mviN"/>
    <property type="match status" value="1"/>
</dbReference>
<keyword evidence="3 8" id="KW-0812">Transmembrane</keyword>
<dbReference type="GO" id="GO:0009252">
    <property type="term" value="P:peptidoglycan biosynthetic process"/>
    <property type="evidence" value="ECO:0007669"/>
    <property type="project" value="UniProtKB-UniRule"/>
</dbReference>
<feature type="transmembrane region" description="Helical" evidence="8">
    <location>
        <begin position="458"/>
        <end position="480"/>
    </location>
</feature>
<feature type="transmembrane region" description="Helical" evidence="8">
    <location>
        <begin position="60"/>
        <end position="86"/>
    </location>
</feature>
<comment type="similarity">
    <text evidence="8 9">Belongs to the MurJ/MviN family.</text>
</comment>
<evidence type="ECO:0000256" key="9">
    <source>
        <dbReference type="PIRNR" id="PIRNR002869"/>
    </source>
</evidence>
<comment type="caution">
    <text evidence="10">The sequence shown here is derived from an EMBL/GenBank/DDBJ whole genome shotgun (WGS) entry which is preliminary data.</text>
</comment>
<keyword evidence="6 8" id="KW-1133">Transmembrane helix</keyword>
<evidence type="ECO:0000256" key="5">
    <source>
        <dbReference type="ARBA" id="ARBA00022984"/>
    </source>
</evidence>
<evidence type="ECO:0000256" key="4">
    <source>
        <dbReference type="ARBA" id="ARBA00022960"/>
    </source>
</evidence>
<dbReference type="PANTHER" id="PTHR47019:SF1">
    <property type="entry name" value="LIPID II FLIPPASE MURJ"/>
    <property type="match status" value="1"/>
</dbReference>
<evidence type="ECO:0000256" key="8">
    <source>
        <dbReference type="HAMAP-Rule" id="MF_02078"/>
    </source>
</evidence>
<feature type="transmembrane region" description="Helical" evidence="8">
    <location>
        <begin position="500"/>
        <end position="524"/>
    </location>
</feature>
<dbReference type="PRINTS" id="PR01806">
    <property type="entry name" value="VIRFACTRMVIN"/>
</dbReference>
<feature type="transmembrane region" description="Helical" evidence="8">
    <location>
        <begin position="285"/>
        <end position="304"/>
    </location>
</feature>
<evidence type="ECO:0000256" key="3">
    <source>
        <dbReference type="ARBA" id="ARBA00022692"/>
    </source>
</evidence>
<feature type="transmembrane region" description="Helical" evidence="8">
    <location>
        <begin position="197"/>
        <end position="219"/>
    </location>
</feature>
<dbReference type="GO" id="GO:0015648">
    <property type="term" value="F:lipid-linked peptidoglycan transporter activity"/>
    <property type="evidence" value="ECO:0007669"/>
    <property type="project" value="UniProtKB-UniRule"/>
</dbReference>
<feature type="transmembrane region" description="Helical" evidence="8">
    <location>
        <begin position="139"/>
        <end position="160"/>
    </location>
</feature>
<evidence type="ECO:0000313" key="10">
    <source>
        <dbReference type="EMBL" id="OGY27646.1"/>
    </source>
</evidence>
<feature type="transmembrane region" description="Helical" evidence="8">
    <location>
        <begin position="397"/>
        <end position="416"/>
    </location>
</feature>
<keyword evidence="8 9" id="KW-0813">Transport</keyword>
<keyword evidence="2 8" id="KW-1003">Cell membrane</keyword>
<keyword evidence="4 8" id="KW-0133">Cell shape</keyword>
<dbReference type="InterPro" id="IPR004268">
    <property type="entry name" value="MurJ"/>
</dbReference>